<name>A0A814PEA1_9BILA</name>
<proteinExistence type="predicted"/>
<comment type="caution">
    <text evidence="1">The sequence shown here is derived from an EMBL/GenBank/DDBJ whole genome shotgun (WGS) entry which is preliminary data.</text>
</comment>
<dbReference type="EMBL" id="CAJNOC010007698">
    <property type="protein sequence ID" value="CAF1103479.1"/>
    <property type="molecule type" value="Genomic_DNA"/>
</dbReference>
<dbReference type="Proteomes" id="UP000663879">
    <property type="component" value="Unassembled WGS sequence"/>
</dbReference>
<dbReference type="AlphaFoldDB" id="A0A814PEA1"/>
<keyword evidence="2" id="KW-1185">Reference proteome</keyword>
<evidence type="ECO:0000313" key="2">
    <source>
        <dbReference type="Proteomes" id="UP000663879"/>
    </source>
</evidence>
<evidence type="ECO:0000313" key="1">
    <source>
        <dbReference type="EMBL" id="CAF1103479.1"/>
    </source>
</evidence>
<sequence>MKVKDIEEKNELLIRECKDFKSILNIFSRLEDRFLTHYLSDGSRITLYTTMGTIYKVNCKTIKEMDIVLETFSNKNSSLCFKDQPVKFTDENTTRTGFLSQDGIIKLVSDVVPCNRVIQYIQLPNVEKTIVRQRHESFLASDSQLQ</sequence>
<organism evidence="1 2">
    <name type="scientific">Brachionus calyciflorus</name>
    <dbReference type="NCBI Taxonomy" id="104777"/>
    <lineage>
        <taxon>Eukaryota</taxon>
        <taxon>Metazoa</taxon>
        <taxon>Spiralia</taxon>
        <taxon>Gnathifera</taxon>
        <taxon>Rotifera</taxon>
        <taxon>Eurotatoria</taxon>
        <taxon>Monogononta</taxon>
        <taxon>Pseudotrocha</taxon>
        <taxon>Ploima</taxon>
        <taxon>Brachionidae</taxon>
        <taxon>Brachionus</taxon>
    </lineage>
</organism>
<accession>A0A814PEA1</accession>
<protein>
    <submittedName>
        <fullName evidence="1">Uncharacterized protein</fullName>
    </submittedName>
</protein>
<gene>
    <name evidence="1" type="ORF">OXX778_LOCUS21270</name>
</gene>
<reference evidence="1" key="1">
    <citation type="submission" date="2021-02" db="EMBL/GenBank/DDBJ databases">
        <authorList>
            <person name="Nowell W R."/>
        </authorList>
    </citation>
    <scope>NUCLEOTIDE SEQUENCE</scope>
    <source>
        <strain evidence="1">Ploen Becks lab</strain>
    </source>
</reference>